<dbReference type="KEGG" id="cmax:111495695"/>
<dbReference type="OrthoDB" id="6222486at2759"/>
<proteinExistence type="predicted"/>
<organism evidence="1 2">
    <name type="scientific">Cucurbita maxima</name>
    <name type="common">Pumpkin</name>
    <name type="synonym">Winter squash</name>
    <dbReference type="NCBI Taxonomy" id="3661"/>
    <lineage>
        <taxon>Eukaryota</taxon>
        <taxon>Viridiplantae</taxon>
        <taxon>Streptophyta</taxon>
        <taxon>Embryophyta</taxon>
        <taxon>Tracheophyta</taxon>
        <taxon>Spermatophyta</taxon>
        <taxon>Magnoliopsida</taxon>
        <taxon>eudicotyledons</taxon>
        <taxon>Gunneridae</taxon>
        <taxon>Pentapetalae</taxon>
        <taxon>rosids</taxon>
        <taxon>fabids</taxon>
        <taxon>Cucurbitales</taxon>
        <taxon>Cucurbitaceae</taxon>
        <taxon>Cucurbiteae</taxon>
        <taxon>Cucurbita</taxon>
    </lineage>
</organism>
<dbReference type="PANTHER" id="PTHR47204">
    <property type="entry name" value="OS02G0168900 PROTEIN"/>
    <property type="match status" value="1"/>
</dbReference>
<dbReference type="CDD" id="cd09271">
    <property type="entry name" value="RNase_H2-C"/>
    <property type="match status" value="1"/>
</dbReference>
<dbReference type="GO" id="GO:0032299">
    <property type="term" value="C:ribonuclease H2 complex"/>
    <property type="evidence" value="ECO:0007669"/>
    <property type="project" value="InterPro"/>
</dbReference>
<accession>A0A6J1KH29</accession>
<evidence type="ECO:0000313" key="2">
    <source>
        <dbReference type="RefSeq" id="XP_023001622.1"/>
    </source>
</evidence>
<reference evidence="2" key="1">
    <citation type="submission" date="2025-08" db="UniProtKB">
        <authorList>
            <consortium name="RefSeq"/>
        </authorList>
    </citation>
    <scope>IDENTIFICATION</scope>
    <source>
        <tissue evidence="2">Young leaves</tissue>
    </source>
</reference>
<dbReference type="Proteomes" id="UP000504608">
    <property type="component" value="Unplaced"/>
</dbReference>
<dbReference type="Gene3D" id="2.40.128.680">
    <property type="match status" value="1"/>
</dbReference>
<sequence>MDSEKERKREVIVDFDFGSDSGAVDLSGKVHQLPCAVKFDGPCSVSQYFKPKSTGIEVDGLSVQNAYFRGRKLQGATISLPEGYYGYVIGRKSLRKRKASEESQDSSSWQVKAKFENITYWNHDTLPTQDDTFQRSFHWLTVAQALHKPVTAEDLADASTALKNMS</sequence>
<dbReference type="InterPro" id="IPR013924">
    <property type="entry name" value="RNase_H2_suC"/>
</dbReference>
<keyword evidence="1" id="KW-1185">Reference proteome</keyword>
<dbReference type="GO" id="GO:0006401">
    <property type="term" value="P:RNA catabolic process"/>
    <property type="evidence" value="ECO:0007669"/>
    <property type="project" value="InterPro"/>
</dbReference>
<gene>
    <name evidence="2" type="primary">LOC111495695</name>
</gene>
<dbReference type="RefSeq" id="XP_023001622.1">
    <property type="nucleotide sequence ID" value="XM_023145854.1"/>
</dbReference>
<dbReference type="Pfam" id="PF08615">
    <property type="entry name" value="RNase_H2_suC"/>
    <property type="match status" value="1"/>
</dbReference>
<dbReference type="AlphaFoldDB" id="A0A6J1KH29"/>
<evidence type="ECO:0000313" key="1">
    <source>
        <dbReference type="Proteomes" id="UP000504608"/>
    </source>
</evidence>
<name>A0A6J1KH29_CUCMA</name>
<protein>
    <submittedName>
        <fullName evidence="2">Uncharacterized protein C12B10.15c</fullName>
    </submittedName>
</protein>
<dbReference type="PANTHER" id="PTHR47204:SF1">
    <property type="entry name" value="RIBONUCLEASE H2 SUBUNIT C"/>
    <property type="match status" value="1"/>
</dbReference>
<dbReference type="GeneID" id="111495695"/>